<keyword evidence="6" id="KW-0067">ATP-binding</keyword>
<comment type="similarity">
    <text evidence="2 9">Belongs to the RecN family.</text>
</comment>
<dbReference type="Pfam" id="PF02463">
    <property type="entry name" value="SMC_N"/>
    <property type="match status" value="1"/>
</dbReference>
<dbReference type="InterPro" id="IPR027417">
    <property type="entry name" value="P-loop_NTPase"/>
</dbReference>
<comment type="caution">
    <text evidence="11">The sequence shown here is derived from an EMBL/GenBank/DDBJ whole genome shotgun (WGS) entry which is preliminary data.</text>
</comment>
<dbReference type="InterPro" id="IPR004604">
    <property type="entry name" value="DNA_recomb/repair_RecN"/>
</dbReference>
<dbReference type="Gene3D" id="3.40.50.300">
    <property type="entry name" value="P-loop containing nucleotide triphosphate hydrolases"/>
    <property type="match status" value="2"/>
</dbReference>
<evidence type="ECO:0000256" key="3">
    <source>
        <dbReference type="ARBA" id="ARBA00021315"/>
    </source>
</evidence>
<dbReference type="AlphaFoldDB" id="A0A254N5J2"/>
<dbReference type="PIRSF" id="PIRSF003128">
    <property type="entry name" value="RecN"/>
    <property type="match status" value="1"/>
</dbReference>
<dbReference type="FunFam" id="3.40.50.300:FF:000319">
    <property type="entry name" value="DNA repair protein RecN"/>
    <property type="match status" value="1"/>
</dbReference>
<dbReference type="NCBIfam" id="NF008121">
    <property type="entry name" value="PRK10869.1"/>
    <property type="match status" value="1"/>
</dbReference>
<dbReference type="InterPro" id="IPR003395">
    <property type="entry name" value="RecF/RecN/SMC_N"/>
</dbReference>
<evidence type="ECO:0000256" key="6">
    <source>
        <dbReference type="ARBA" id="ARBA00022840"/>
    </source>
</evidence>
<feature type="domain" description="RecF/RecN/SMC N-terminal" evidence="10">
    <location>
        <begin position="2"/>
        <end position="512"/>
    </location>
</feature>
<sequence>MLRHLSLKDFVIVPTLELDFEPGFAVLTGETGAGKSILIDALQLALGGRGDAGVVREGASKAEITAEFDLPAHLRGWLDEAGFDVDESLLLRRVIDAAGKSRAWINGGAATLTQLRELADHLLDIHGQHAWQGLTRPAAVRDLLDGFAGLDTTPVARAHAAWKQAADALAKAQGLQADAQRERERLSWQITELDRLAPAEGEWDELNAEHERLSHGQSLIDAAQHALDALDQAEPSAQSLAGSALDQLERVLDHDPRLLPAVQALRDVQAQLQDASHTLSAYLHKADLDPGRLAELDERVSAWMTLARRYRRQPQELPALLAQWRAELAALDAASDPAQLEAALATARKAFDAQADAVSRARKKAAPQLAAAVTAAMQQLGMAGGQFGIALQPTDGPQSFGVESAEFLVAGHAGSTPRPLAKVASGGELSRIALAIAVTTSQAASRSSAGSAPGTLIFDEIDVGIGGAVAETVGRLMKQLGRERQVLAVTHLPQVAACADRHLVVAKALQGKSTVSSVSPVAGEARVAEVARMLGGERLSSTSLAHAQEMLDASTATAAPARKARS</sequence>
<evidence type="ECO:0000256" key="1">
    <source>
        <dbReference type="ARBA" id="ARBA00003618"/>
    </source>
</evidence>
<keyword evidence="7 9" id="KW-0234">DNA repair</keyword>
<keyword evidence="5 9" id="KW-0227">DNA damage</keyword>
<accession>A0A254N5J2</accession>
<evidence type="ECO:0000313" key="12">
    <source>
        <dbReference type="Proteomes" id="UP000197446"/>
    </source>
</evidence>
<dbReference type="NCBIfam" id="TIGR00634">
    <property type="entry name" value="recN"/>
    <property type="match status" value="1"/>
</dbReference>
<dbReference type="PANTHER" id="PTHR11059">
    <property type="entry name" value="DNA REPAIR PROTEIN RECN"/>
    <property type="match status" value="1"/>
</dbReference>
<dbReference type="GO" id="GO:0009432">
    <property type="term" value="P:SOS response"/>
    <property type="evidence" value="ECO:0007669"/>
    <property type="project" value="TreeGrafter"/>
</dbReference>
<evidence type="ECO:0000256" key="4">
    <source>
        <dbReference type="ARBA" id="ARBA00022741"/>
    </source>
</evidence>
<evidence type="ECO:0000256" key="2">
    <source>
        <dbReference type="ARBA" id="ARBA00009441"/>
    </source>
</evidence>
<dbReference type="GO" id="GO:0006281">
    <property type="term" value="P:DNA repair"/>
    <property type="evidence" value="ECO:0007669"/>
    <property type="project" value="UniProtKB-KW"/>
</dbReference>
<evidence type="ECO:0000256" key="5">
    <source>
        <dbReference type="ARBA" id="ARBA00022763"/>
    </source>
</evidence>
<proteinExistence type="inferred from homology"/>
<dbReference type="OrthoDB" id="9806954at2"/>
<keyword evidence="12" id="KW-1185">Reference proteome</keyword>
<dbReference type="Proteomes" id="UP000197446">
    <property type="component" value="Unassembled WGS sequence"/>
</dbReference>
<evidence type="ECO:0000256" key="9">
    <source>
        <dbReference type="PIRNR" id="PIRNR003128"/>
    </source>
</evidence>
<dbReference type="SUPFAM" id="SSF52540">
    <property type="entry name" value="P-loop containing nucleoside triphosphate hydrolases"/>
    <property type="match status" value="2"/>
</dbReference>
<keyword evidence="4" id="KW-0547">Nucleotide-binding</keyword>
<evidence type="ECO:0000313" key="11">
    <source>
        <dbReference type="EMBL" id="OWR02854.1"/>
    </source>
</evidence>
<dbReference type="EMBL" id="NISI01000007">
    <property type="protein sequence ID" value="OWR02854.1"/>
    <property type="molecule type" value="Genomic_DNA"/>
</dbReference>
<name>A0A254N5J2_9BURK</name>
<evidence type="ECO:0000259" key="10">
    <source>
        <dbReference type="Pfam" id="PF02463"/>
    </source>
</evidence>
<dbReference type="RefSeq" id="WP_088484742.1">
    <property type="nucleotide sequence ID" value="NZ_NISI01000007.1"/>
</dbReference>
<evidence type="ECO:0000256" key="7">
    <source>
        <dbReference type="ARBA" id="ARBA00023204"/>
    </source>
</evidence>
<dbReference type="GO" id="GO:0006310">
    <property type="term" value="P:DNA recombination"/>
    <property type="evidence" value="ECO:0007669"/>
    <property type="project" value="InterPro"/>
</dbReference>
<dbReference type="GO" id="GO:0043590">
    <property type="term" value="C:bacterial nucleoid"/>
    <property type="evidence" value="ECO:0007669"/>
    <property type="project" value="TreeGrafter"/>
</dbReference>
<dbReference type="PANTHER" id="PTHR11059:SF0">
    <property type="entry name" value="DNA REPAIR PROTEIN RECN"/>
    <property type="match status" value="1"/>
</dbReference>
<dbReference type="GO" id="GO:0005524">
    <property type="term" value="F:ATP binding"/>
    <property type="evidence" value="ECO:0007669"/>
    <property type="project" value="UniProtKB-KW"/>
</dbReference>
<evidence type="ECO:0000256" key="8">
    <source>
        <dbReference type="ARBA" id="ARBA00033408"/>
    </source>
</evidence>
<comment type="function">
    <text evidence="1 9">May be involved in recombinational repair of damaged DNA.</text>
</comment>
<protein>
    <recommendedName>
        <fullName evidence="3 9">DNA repair protein RecN</fullName>
    </recommendedName>
    <alternativeName>
        <fullName evidence="8 9">Recombination protein N</fullName>
    </alternativeName>
</protein>
<dbReference type="CDD" id="cd03241">
    <property type="entry name" value="ABC_RecN"/>
    <property type="match status" value="2"/>
</dbReference>
<reference evidence="11 12" key="1">
    <citation type="journal article" date="2007" name="Int. J. Syst. Evol. Microbiol.">
        <title>Description of Pelomonas aquatica sp. nov. and Pelomonas puraquae sp. nov., isolated from industrial and haemodialysis water.</title>
        <authorList>
            <person name="Gomila M."/>
            <person name="Bowien B."/>
            <person name="Falsen E."/>
            <person name="Moore E.R."/>
            <person name="Lalucat J."/>
        </authorList>
    </citation>
    <scope>NUCLEOTIDE SEQUENCE [LARGE SCALE GENOMIC DNA]</scope>
    <source>
        <strain evidence="11 12">CCUG 52769</strain>
    </source>
</reference>
<organism evidence="11 12">
    <name type="scientific">Roseateles puraquae</name>
    <dbReference type="NCBI Taxonomy" id="431059"/>
    <lineage>
        <taxon>Bacteria</taxon>
        <taxon>Pseudomonadati</taxon>
        <taxon>Pseudomonadota</taxon>
        <taxon>Betaproteobacteria</taxon>
        <taxon>Burkholderiales</taxon>
        <taxon>Sphaerotilaceae</taxon>
        <taxon>Roseateles</taxon>
    </lineage>
</organism>
<gene>
    <name evidence="11" type="ORF">CDO81_18730</name>
</gene>